<evidence type="ECO:0000313" key="2">
    <source>
        <dbReference type="EMBL" id="CAH2008421.1"/>
    </source>
</evidence>
<dbReference type="SUPFAM" id="SSF56112">
    <property type="entry name" value="Protein kinase-like (PK-like)"/>
    <property type="match status" value="1"/>
</dbReference>
<dbReference type="Proteomes" id="UP001152888">
    <property type="component" value="Unassembled WGS sequence"/>
</dbReference>
<reference evidence="2" key="1">
    <citation type="submission" date="2022-03" db="EMBL/GenBank/DDBJ databases">
        <authorList>
            <person name="Sayadi A."/>
        </authorList>
    </citation>
    <scope>NUCLEOTIDE SEQUENCE</scope>
</reference>
<name>A0A9P0MAD8_ACAOB</name>
<gene>
    <name evidence="2" type="ORF">ACAOBT_LOCUS30233</name>
</gene>
<organism evidence="2 3">
    <name type="scientific">Acanthoscelides obtectus</name>
    <name type="common">Bean weevil</name>
    <name type="synonym">Bruchus obtectus</name>
    <dbReference type="NCBI Taxonomy" id="200917"/>
    <lineage>
        <taxon>Eukaryota</taxon>
        <taxon>Metazoa</taxon>
        <taxon>Ecdysozoa</taxon>
        <taxon>Arthropoda</taxon>
        <taxon>Hexapoda</taxon>
        <taxon>Insecta</taxon>
        <taxon>Pterygota</taxon>
        <taxon>Neoptera</taxon>
        <taxon>Endopterygota</taxon>
        <taxon>Coleoptera</taxon>
        <taxon>Polyphaga</taxon>
        <taxon>Cucujiformia</taxon>
        <taxon>Chrysomeloidea</taxon>
        <taxon>Chrysomelidae</taxon>
        <taxon>Bruchinae</taxon>
        <taxon>Bruchini</taxon>
        <taxon>Acanthoscelides</taxon>
    </lineage>
</organism>
<dbReference type="AlphaFoldDB" id="A0A9P0MAD8"/>
<evidence type="ECO:0000313" key="3">
    <source>
        <dbReference type="Proteomes" id="UP001152888"/>
    </source>
</evidence>
<proteinExistence type="predicted"/>
<dbReference type="InterPro" id="IPR004119">
    <property type="entry name" value="EcKL"/>
</dbReference>
<dbReference type="OrthoDB" id="191037at2759"/>
<sequence>MAEAPPEIKKIGDLLNQYIEKHKKIVKIIIGRLTQPGENYGSEIMKVDMVLKDENSGDEEELYLVAKMIPESDLYKEIFNVQVSFVSEMRFYDTVVPILEDFRKRKGAKVKDIYPKFYGGRKNLNIQGGAVDTNAVLLMDNIKIKGYENLDRHKGFDLKGAKVVLEAIAYFHVTPLALKLQEPGTFEEKIKPHLACFLPGRTPEKEQAIKERYISFCHRSMSFVSECEECIPALPLVEKCIGKWEPIRRNDLREPFSTILHTDVWVNNIMVKNCQSDIDIKLVDFQFCTYDSPVEDLMFFLITSVPLDVLKNHLDELLQSYHKYFIQELENLKCSTDQFGYGKLLVEIKECIHNTVFRCLWFIPTVVLGEKGTKSDVTKIVPSQAAKEKIWWMVQEFYRRGWLD</sequence>
<protein>
    <recommendedName>
        <fullName evidence="1">CHK kinase-like domain-containing protein</fullName>
    </recommendedName>
</protein>
<dbReference type="InterPro" id="IPR011009">
    <property type="entry name" value="Kinase-like_dom_sf"/>
</dbReference>
<dbReference type="InterPro" id="IPR015897">
    <property type="entry name" value="CHK_kinase-like"/>
</dbReference>
<evidence type="ECO:0000259" key="1">
    <source>
        <dbReference type="SMART" id="SM00587"/>
    </source>
</evidence>
<keyword evidence="3" id="KW-1185">Reference proteome</keyword>
<dbReference type="EMBL" id="CAKOFQ010007808">
    <property type="protein sequence ID" value="CAH2008421.1"/>
    <property type="molecule type" value="Genomic_DNA"/>
</dbReference>
<dbReference type="Pfam" id="PF02958">
    <property type="entry name" value="EcKL"/>
    <property type="match status" value="1"/>
</dbReference>
<dbReference type="PANTHER" id="PTHR11012">
    <property type="entry name" value="PROTEIN KINASE-LIKE DOMAIN-CONTAINING"/>
    <property type="match status" value="1"/>
</dbReference>
<accession>A0A9P0MAD8</accession>
<dbReference type="PANTHER" id="PTHR11012:SF55">
    <property type="entry name" value="BHLH DOMAIN-CONTAINING PROTEIN"/>
    <property type="match status" value="1"/>
</dbReference>
<dbReference type="SMART" id="SM00587">
    <property type="entry name" value="CHK"/>
    <property type="match status" value="1"/>
</dbReference>
<comment type="caution">
    <text evidence="2">The sequence shown here is derived from an EMBL/GenBank/DDBJ whole genome shotgun (WGS) entry which is preliminary data.</text>
</comment>
<feature type="domain" description="CHK kinase-like" evidence="1">
    <location>
        <begin position="137"/>
        <end position="331"/>
    </location>
</feature>
<dbReference type="Gene3D" id="3.90.1200.10">
    <property type="match status" value="1"/>
</dbReference>